<protein>
    <submittedName>
        <fullName evidence="1">Uncharacterized protein</fullName>
    </submittedName>
</protein>
<dbReference type="RefSeq" id="WP_062038593.1">
    <property type="nucleotide sequence ID" value="NZ_DF968182.1"/>
</dbReference>
<dbReference type="EMBL" id="DF968182">
    <property type="protein sequence ID" value="GAP42586.1"/>
    <property type="molecule type" value="Genomic_DNA"/>
</dbReference>
<organism evidence="1">
    <name type="scientific">Lentimicrobium saccharophilum</name>
    <dbReference type="NCBI Taxonomy" id="1678841"/>
    <lineage>
        <taxon>Bacteria</taxon>
        <taxon>Pseudomonadati</taxon>
        <taxon>Bacteroidota</taxon>
        <taxon>Bacteroidia</taxon>
        <taxon>Bacteroidales</taxon>
        <taxon>Lentimicrobiaceae</taxon>
        <taxon>Lentimicrobium</taxon>
    </lineage>
</organism>
<proteinExistence type="predicted"/>
<name>A0A0S7BPU2_9BACT</name>
<keyword evidence="2" id="KW-1185">Reference proteome</keyword>
<dbReference type="Proteomes" id="UP000053091">
    <property type="component" value="Unassembled WGS sequence"/>
</dbReference>
<reference evidence="1" key="1">
    <citation type="journal article" date="2015" name="Genome Announc.">
        <title>Draft Genome Sequence of Bacteroidales Strain TBC1, a Novel Isolate from a Methanogenic Wastewater Treatment System.</title>
        <authorList>
            <person name="Tourlousse D.M."/>
            <person name="Matsuura N."/>
            <person name="Sun L."/>
            <person name="Toyonaga M."/>
            <person name="Kuroda K."/>
            <person name="Ohashi A."/>
            <person name="Cruz R."/>
            <person name="Yamaguchi T."/>
            <person name="Sekiguchi Y."/>
        </authorList>
    </citation>
    <scope>NUCLEOTIDE SEQUENCE [LARGE SCALE GENOMIC DNA]</scope>
    <source>
        <strain evidence="1">TBC1</strain>
    </source>
</reference>
<dbReference type="OrthoDB" id="1120195at2"/>
<accession>A0A0S7BPU2</accession>
<sequence>MKEPFDIEPFKAEAEVIRQTVEQIRKDFAMFGLDVDFPLNMNMAYTELFNQLDFHVSGLLTGNVQKLMALLYQIDIPEKSILKAWEAHPEFSHSQVIAELVIYRELKKVIFRNYYKYYKLDDSPAE</sequence>
<dbReference type="AlphaFoldDB" id="A0A0S7BPU2"/>
<evidence type="ECO:0000313" key="1">
    <source>
        <dbReference type="EMBL" id="GAP42586.1"/>
    </source>
</evidence>
<gene>
    <name evidence="1" type="ORF">TBC1_11718</name>
</gene>
<dbReference type="STRING" id="1678841.TBC1_11718"/>
<evidence type="ECO:0000313" key="2">
    <source>
        <dbReference type="Proteomes" id="UP000053091"/>
    </source>
</evidence>